<dbReference type="Ensembl" id="ENSLLET00000050875.1">
    <property type="protein sequence ID" value="ENSLLEP00000048963.1"/>
    <property type="gene ID" value="ENSLLEG00000030827.1"/>
</dbReference>
<reference evidence="5" key="2">
    <citation type="submission" date="2025-09" db="UniProtKB">
        <authorList>
            <consortium name="Ensembl"/>
        </authorList>
    </citation>
    <scope>IDENTIFICATION</scope>
</reference>
<comment type="similarity">
    <text evidence="1">Belongs to the class I-like SAM-binding methyltransferase superfamily. NNMT/PNMT/TEMT family.</text>
</comment>
<proteinExistence type="inferred from homology"/>
<reference evidence="5" key="1">
    <citation type="submission" date="2025-08" db="UniProtKB">
        <authorList>
            <consortium name="Ensembl"/>
        </authorList>
    </citation>
    <scope>IDENTIFICATION</scope>
</reference>
<dbReference type="SUPFAM" id="SSF53335">
    <property type="entry name" value="S-adenosyl-L-methionine-dependent methyltransferases"/>
    <property type="match status" value="1"/>
</dbReference>
<evidence type="ECO:0000313" key="5">
    <source>
        <dbReference type="Ensembl" id="ENSLLEP00000048963.1"/>
    </source>
</evidence>
<evidence type="ECO:0000256" key="2">
    <source>
        <dbReference type="ARBA" id="ARBA00022603"/>
    </source>
</evidence>
<dbReference type="AlphaFoldDB" id="A0A8C5R869"/>
<keyword evidence="6" id="KW-1185">Reference proteome</keyword>
<dbReference type="GO" id="GO:0008170">
    <property type="term" value="F:N-methyltransferase activity"/>
    <property type="evidence" value="ECO:0007669"/>
    <property type="project" value="TreeGrafter"/>
</dbReference>
<dbReference type="GO" id="GO:0032259">
    <property type="term" value="P:methylation"/>
    <property type="evidence" value="ECO:0007669"/>
    <property type="project" value="UniProtKB-KW"/>
</dbReference>
<dbReference type="PROSITE" id="PS51681">
    <property type="entry name" value="SAM_MT_NNMT_PNMT_TEMT"/>
    <property type="match status" value="1"/>
</dbReference>
<protein>
    <submittedName>
        <fullName evidence="5">Uncharacterized protein</fullName>
    </submittedName>
</protein>
<evidence type="ECO:0000256" key="3">
    <source>
        <dbReference type="ARBA" id="ARBA00022679"/>
    </source>
</evidence>
<dbReference type="GO" id="GO:0005829">
    <property type="term" value="C:cytosol"/>
    <property type="evidence" value="ECO:0007669"/>
    <property type="project" value="TreeGrafter"/>
</dbReference>
<keyword evidence="4" id="KW-0949">S-adenosyl-L-methionine</keyword>
<dbReference type="Proteomes" id="UP000694569">
    <property type="component" value="Unplaced"/>
</dbReference>
<dbReference type="PANTHER" id="PTHR10867">
    <property type="entry name" value="NNMT/PNMT/TEMT FAMILY MEMBER"/>
    <property type="match status" value="1"/>
</dbReference>
<dbReference type="OrthoDB" id="10050085at2759"/>
<dbReference type="Gene3D" id="3.40.50.150">
    <property type="entry name" value="Vaccinia Virus protein VP39"/>
    <property type="match status" value="1"/>
</dbReference>
<keyword evidence="3" id="KW-0808">Transferase</keyword>
<evidence type="ECO:0000313" key="6">
    <source>
        <dbReference type="Proteomes" id="UP000694569"/>
    </source>
</evidence>
<organism evidence="5 6">
    <name type="scientific">Leptobrachium leishanense</name>
    <name type="common">Leishan spiny toad</name>
    <dbReference type="NCBI Taxonomy" id="445787"/>
    <lineage>
        <taxon>Eukaryota</taxon>
        <taxon>Metazoa</taxon>
        <taxon>Chordata</taxon>
        <taxon>Craniata</taxon>
        <taxon>Vertebrata</taxon>
        <taxon>Euteleostomi</taxon>
        <taxon>Amphibia</taxon>
        <taxon>Batrachia</taxon>
        <taxon>Anura</taxon>
        <taxon>Pelobatoidea</taxon>
        <taxon>Megophryidae</taxon>
        <taxon>Leptobrachium</taxon>
    </lineage>
</organism>
<dbReference type="InterPro" id="IPR029063">
    <property type="entry name" value="SAM-dependent_MTases_sf"/>
</dbReference>
<dbReference type="InterPro" id="IPR000940">
    <property type="entry name" value="NNMT_TEMT_trans"/>
</dbReference>
<dbReference type="Pfam" id="PF01234">
    <property type="entry name" value="NNMT_PNMT_TEMT"/>
    <property type="match status" value="1"/>
</dbReference>
<accession>A0A8C5R869</accession>
<name>A0A8C5R869_9ANUR</name>
<sequence length="173" mass="20000">MKTLQKWMNKEPDVLDWSYATKIAAEIEGCGVKWEEKEEDVRKRIKHILKCDTSNENLTDPVILRNADCVFSFCVLEQISENLDAFHANVKKIALMLKPGGCLLLVSELIATHYIVAEHKYHILNHDEADVRTALQNAGFTVEQWEVIESKIRNDNIYYEYVLFACAVKKRDI</sequence>
<dbReference type="PANTHER" id="PTHR10867:SF44">
    <property type="entry name" value="NICOTINAMIDE N-METHYLTRANSFERASE ISOFORM X2"/>
    <property type="match status" value="1"/>
</dbReference>
<evidence type="ECO:0000256" key="1">
    <source>
        <dbReference type="ARBA" id="ARBA00007996"/>
    </source>
</evidence>
<dbReference type="GeneTree" id="ENSGT00390000011708"/>
<evidence type="ECO:0000256" key="4">
    <source>
        <dbReference type="ARBA" id="ARBA00022691"/>
    </source>
</evidence>
<keyword evidence="2" id="KW-0489">Methyltransferase</keyword>